<dbReference type="GO" id="GO:0016020">
    <property type="term" value="C:membrane"/>
    <property type="evidence" value="ECO:0007669"/>
    <property type="project" value="UniProtKB-SubCell"/>
</dbReference>
<dbReference type="STRING" id="1188229.GlitD10_0446"/>
<dbReference type="GO" id="GO:0015267">
    <property type="term" value="F:channel activity"/>
    <property type="evidence" value="ECO:0007669"/>
    <property type="project" value="InterPro"/>
</dbReference>
<name>A0A1J0AA22_9CYAN</name>
<comment type="similarity">
    <text evidence="6">Belongs to the MIP/aquaporin (TC 1.A.8) family.</text>
</comment>
<evidence type="ECO:0000256" key="7">
    <source>
        <dbReference type="SAM" id="Phobius"/>
    </source>
</evidence>
<keyword evidence="3 6" id="KW-0812">Transmembrane</keyword>
<dbReference type="PANTHER" id="PTHR45724:SF13">
    <property type="entry name" value="AQUAPORIN NIP1-1-RELATED"/>
    <property type="match status" value="1"/>
</dbReference>
<dbReference type="SUPFAM" id="SSF81338">
    <property type="entry name" value="Aquaporin-like"/>
    <property type="match status" value="1"/>
</dbReference>
<evidence type="ECO:0000256" key="5">
    <source>
        <dbReference type="ARBA" id="ARBA00023136"/>
    </source>
</evidence>
<feature type="transmembrane region" description="Helical" evidence="7">
    <location>
        <begin position="176"/>
        <end position="194"/>
    </location>
</feature>
<dbReference type="InterPro" id="IPR000425">
    <property type="entry name" value="MIP"/>
</dbReference>
<evidence type="ECO:0000313" key="9">
    <source>
        <dbReference type="Proteomes" id="UP000180235"/>
    </source>
</evidence>
<dbReference type="PANTHER" id="PTHR45724">
    <property type="entry name" value="AQUAPORIN NIP2-1"/>
    <property type="match status" value="1"/>
</dbReference>
<organism evidence="8 9">
    <name type="scientific">Gloeomargarita lithophora Alchichica-D10</name>
    <dbReference type="NCBI Taxonomy" id="1188229"/>
    <lineage>
        <taxon>Bacteria</taxon>
        <taxon>Bacillati</taxon>
        <taxon>Cyanobacteriota</taxon>
        <taxon>Cyanophyceae</taxon>
        <taxon>Gloeomargaritales</taxon>
        <taxon>Gloeomargaritaceae</taxon>
        <taxon>Gloeomargarita</taxon>
    </lineage>
</organism>
<keyword evidence="4 7" id="KW-1133">Transmembrane helix</keyword>
<feature type="transmembrane region" description="Helical" evidence="7">
    <location>
        <begin position="14"/>
        <end position="38"/>
    </location>
</feature>
<feature type="transmembrane region" description="Helical" evidence="7">
    <location>
        <begin position="141"/>
        <end position="164"/>
    </location>
</feature>
<sequence>MLPQQLLAKHWPEYLIEAWGLGILMVAAGTLATVLFSTASPVHQAIPNPFVQQVLMGLGMGLTVFFVVSSPWGRRSGAHFNPAVTLTFYQLGKVKAGDALFYSLFQVLGGLAGVLLVRVVFGQAFTAQPVQYVVTVPGKAGIPGAVLAELLVATVTMFVVQVLSNQPRLAPITPKVVALLVMGAVIWAAPYSGFSTNPARTIASALPAGVWTAVWLYLMVPTVGMVLGAQLYLVLYSHRSKPVRCGKLWYDDTTPCGRSDGRGTTRCIFCEDAGHSRWHDLSHGHS</sequence>
<dbReference type="AlphaFoldDB" id="A0A1J0AA22"/>
<dbReference type="Pfam" id="PF00230">
    <property type="entry name" value="MIP"/>
    <property type="match status" value="1"/>
</dbReference>
<evidence type="ECO:0000256" key="6">
    <source>
        <dbReference type="RuleBase" id="RU000477"/>
    </source>
</evidence>
<dbReference type="RefSeq" id="WP_071453445.1">
    <property type="nucleotide sequence ID" value="NZ_CP017675.1"/>
</dbReference>
<feature type="transmembrane region" description="Helical" evidence="7">
    <location>
        <begin position="214"/>
        <end position="235"/>
    </location>
</feature>
<feature type="transmembrane region" description="Helical" evidence="7">
    <location>
        <begin position="50"/>
        <end position="68"/>
    </location>
</feature>
<dbReference type="Gene3D" id="1.20.1080.10">
    <property type="entry name" value="Glycerol uptake facilitator protein"/>
    <property type="match status" value="1"/>
</dbReference>
<dbReference type="EMBL" id="CP017675">
    <property type="protein sequence ID" value="APB32757.1"/>
    <property type="molecule type" value="Genomic_DNA"/>
</dbReference>
<reference evidence="8 9" key="1">
    <citation type="submission" date="2016-10" db="EMBL/GenBank/DDBJ databases">
        <title>Description of Gloeomargarita lithophora gen. nov., sp. nov., a thylakoid-bearing basal-branching cyanobacterium with intracellular carbonates, and proposal for Gloeomargaritales ord. nov.</title>
        <authorList>
            <person name="Moreira D."/>
            <person name="Tavera R."/>
            <person name="Benzerara K."/>
            <person name="Skouri-Panet F."/>
            <person name="Couradeau E."/>
            <person name="Gerard E."/>
            <person name="Loussert C."/>
            <person name="Novelo E."/>
            <person name="Zivanovic Y."/>
            <person name="Lopez-Garcia P."/>
        </authorList>
    </citation>
    <scope>NUCLEOTIDE SEQUENCE [LARGE SCALE GENOMIC DNA]</scope>
    <source>
        <strain evidence="8 9">D10</strain>
    </source>
</reference>
<gene>
    <name evidence="8" type="ORF">GlitD10_0446</name>
</gene>
<dbReference type="PRINTS" id="PR00783">
    <property type="entry name" value="MINTRINSICP"/>
</dbReference>
<evidence type="ECO:0000256" key="1">
    <source>
        <dbReference type="ARBA" id="ARBA00004141"/>
    </source>
</evidence>
<evidence type="ECO:0000256" key="4">
    <source>
        <dbReference type="ARBA" id="ARBA00022989"/>
    </source>
</evidence>
<evidence type="ECO:0000256" key="3">
    <source>
        <dbReference type="ARBA" id="ARBA00022692"/>
    </source>
</evidence>
<keyword evidence="2 6" id="KW-0813">Transport</keyword>
<dbReference type="Proteomes" id="UP000180235">
    <property type="component" value="Chromosome"/>
</dbReference>
<dbReference type="InterPro" id="IPR022357">
    <property type="entry name" value="MIP_CS"/>
</dbReference>
<evidence type="ECO:0000313" key="8">
    <source>
        <dbReference type="EMBL" id="APB32757.1"/>
    </source>
</evidence>
<dbReference type="InterPro" id="IPR034294">
    <property type="entry name" value="Aquaporin_transptr"/>
</dbReference>
<keyword evidence="5 7" id="KW-0472">Membrane</keyword>
<dbReference type="KEGG" id="glt:GlitD10_0446"/>
<protein>
    <submittedName>
        <fullName evidence="8">Pore-forming membrane protein MIP family channel protein</fullName>
    </submittedName>
</protein>
<keyword evidence="9" id="KW-1185">Reference proteome</keyword>
<dbReference type="OrthoDB" id="9807293at2"/>
<evidence type="ECO:0000256" key="2">
    <source>
        <dbReference type="ARBA" id="ARBA00022448"/>
    </source>
</evidence>
<comment type="subcellular location">
    <subcellularLocation>
        <location evidence="1">Membrane</location>
        <topology evidence="1">Multi-pass membrane protein</topology>
    </subcellularLocation>
</comment>
<dbReference type="InterPro" id="IPR023271">
    <property type="entry name" value="Aquaporin-like"/>
</dbReference>
<feature type="transmembrane region" description="Helical" evidence="7">
    <location>
        <begin position="99"/>
        <end position="121"/>
    </location>
</feature>
<dbReference type="PROSITE" id="PS00221">
    <property type="entry name" value="MIP"/>
    <property type="match status" value="1"/>
</dbReference>
<accession>A0A1J0AA22</accession>
<proteinExistence type="inferred from homology"/>